<evidence type="ECO:0000256" key="1">
    <source>
        <dbReference type="SAM" id="SignalP"/>
    </source>
</evidence>
<reference evidence="2 3" key="1">
    <citation type="journal article" date="2018" name="Nat. Genet.">
        <title>The Rosa genome provides new insights in the design of modern roses.</title>
        <authorList>
            <person name="Bendahmane M."/>
        </authorList>
    </citation>
    <scope>NUCLEOTIDE SEQUENCE [LARGE SCALE GENOMIC DNA]</scope>
    <source>
        <strain evidence="3">cv. Old Blush</strain>
    </source>
</reference>
<dbReference type="Proteomes" id="UP000238479">
    <property type="component" value="Chromosome 7"/>
</dbReference>
<dbReference type="AlphaFoldDB" id="A0A2P6PHR2"/>
<feature type="chain" id="PRO_5015105455" description="Secreted protein" evidence="1">
    <location>
        <begin position="23"/>
        <end position="53"/>
    </location>
</feature>
<feature type="signal peptide" evidence="1">
    <location>
        <begin position="1"/>
        <end position="22"/>
    </location>
</feature>
<organism evidence="2 3">
    <name type="scientific">Rosa chinensis</name>
    <name type="common">China rose</name>
    <dbReference type="NCBI Taxonomy" id="74649"/>
    <lineage>
        <taxon>Eukaryota</taxon>
        <taxon>Viridiplantae</taxon>
        <taxon>Streptophyta</taxon>
        <taxon>Embryophyta</taxon>
        <taxon>Tracheophyta</taxon>
        <taxon>Spermatophyta</taxon>
        <taxon>Magnoliopsida</taxon>
        <taxon>eudicotyledons</taxon>
        <taxon>Gunneridae</taxon>
        <taxon>Pentapetalae</taxon>
        <taxon>rosids</taxon>
        <taxon>fabids</taxon>
        <taxon>Rosales</taxon>
        <taxon>Rosaceae</taxon>
        <taxon>Rosoideae</taxon>
        <taxon>Rosoideae incertae sedis</taxon>
        <taxon>Rosa</taxon>
    </lineage>
</organism>
<evidence type="ECO:0000313" key="3">
    <source>
        <dbReference type="Proteomes" id="UP000238479"/>
    </source>
</evidence>
<accession>A0A2P6PHR2</accession>
<proteinExistence type="predicted"/>
<evidence type="ECO:0008006" key="4">
    <source>
        <dbReference type="Google" id="ProtNLM"/>
    </source>
</evidence>
<dbReference type="EMBL" id="PDCK01000045">
    <property type="protein sequence ID" value="PRQ21459.1"/>
    <property type="molecule type" value="Genomic_DNA"/>
</dbReference>
<name>A0A2P6PHR2_ROSCH</name>
<gene>
    <name evidence="2" type="ORF">RchiOBHm_Chr7g0239451</name>
</gene>
<evidence type="ECO:0000313" key="2">
    <source>
        <dbReference type="EMBL" id="PRQ21459.1"/>
    </source>
</evidence>
<comment type="caution">
    <text evidence="2">The sequence shown here is derived from an EMBL/GenBank/DDBJ whole genome shotgun (WGS) entry which is preliminary data.</text>
</comment>
<protein>
    <recommendedName>
        <fullName evidence="4">Secreted protein</fullName>
    </recommendedName>
</protein>
<sequence length="53" mass="5808">MTTATAIPMITVLFLPPASASASPIVESRVWLDLRCFNKSGQPHTHNEEGQQQ</sequence>
<keyword evidence="1" id="KW-0732">Signal</keyword>
<dbReference type="Gramene" id="PRQ21459">
    <property type="protein sequence ID" value="PRQ21459"/>
    <property type="gene ID" value="RchiOBHm_Chr7g0239451"/>
</dbReference>
<keyword evidence="3" id="KW-1185">Reference proteome</keyword>